<dbReference type="EMBL" id="MFCX01000012">
    <property type="protein sequence ID" value="OGE26323.1"/>
    <property type="molecule type" value="Genomic_DNA"/>
</dbReference>
<dbReference type="PANTHER" id="PTHR12558:SF13">
    <property type="entry name" value="CELL DIVISION CYCLE PROTEIN 27 HOMOLOG"/>
    <property type="match status" value="1"/>
</dbReference>
<dbReference type="PROSITE" id="PS50005">
    <property type="entry name" value="TPR"/>
    <property type="match status" value="1"/>
</dbReference>
<evidence type="ECO:0000313" key="2">
    <source>
        <dbReference type="EMBL" id="OGE26323.1"/>
    </source>
</evidence>
<proteinExistence type="predicted"/>
<dbReference type="PANTHER" id="PTHR12558">
    <property type="entry name" value="CELL DIVISION CYCLE 16,23,27"/>
    <property type="match status" value="1"/>
</dbReference>
<dbReference type="InterPro" id="IPR019734">
    <property type="entry name" value="TPR_rpt"/>
</dbReference>
<gene>
    <name evidence="2" type="ORF">A3C26_02865</name>
</gene>
<protein>
    <submittedName>
        <fullName evidence="2">Uncharacterized protein</fullName>
    </submittedName>
</protein>
<dbReference type="Proteomes" id="UP000177042">
    <property type="component" value="Unassembled WGS sequence"/>
</dbReference>
<feature type="repeat" description="TPR" evidence="1">
    <location>
        <begin position="49"/>
        <end position="82"/>
    </location>
</feature>
<comment type="caution">
    <text evidence="2">The sequence shown here is derived from an EMBL/GenBank/DDBJ whole genome shotgun (WGS) entry which is preliminary data.</text>
</comment>
<accession>A0A1F5JCI6</accession>
<evidence type="ECO:0000256" key="1">
    <source>
        <dbReference type="PROSITE-ProRule" id="PRU00339"/>
    </source>
</evidence>
<dbReference type="Gene3D" id="1.25.40.10">
    <property type="entry name" value="Tetratricopeptide repeat domain"/>
    <property type="match status" value="1"/>
</dbReference>
<dbReference type="SUPFAM" id="SSF48452">
    <property type="entry name" value="TPR-like"/>
    <property type="match status" value="1"/>
</dbReference>
<reference evidence="2 3" key="1">
    <citation type="journal article" date="2016" name="Nat. Commun.">
        <title>Thousands of microbial genomes shed light on interconnected biogeochemical processes in an aquifer system.</title>
        <authorList>
            <person name="Anantharaman K."/>
            <person name="Brown C.T."/>
            <person name="Hug L.A."/>
            <person name="Sharon I."/>
            <person name="Castelle C.J."/>
            <person name="Probst A.J."/>
            <person name="Thomas B.C."/>
            <person name="Singh A."/>
            <person name="Wilkins M.J."/>
            <person name="Karaoz U."/>
            <person name="Brodie E.L."/>
            <person name="Williams K.H."/>
            <person name="Hubbard S.S."/>
            <person name="Banfield J.F."/>
        </authorList>
    </citation>
    <scope>NUCLEOTIDE SEQUENCE [LARGE SCALE GENOMIC DNA]</scope>
</reference>
<dbReference type="Pfam" id="PF12895">
    <property type="entry name" value="ANAPC3"/>
    <property type="match status" value="1"/>
</dbReference>
<dbReference type="AlphaFoldDB" id="A0A1F5JCI6"/>
<evidence type="ECO:0000313" key="3">
    <source>
        <dbReference type="Proteomes" id="UP000177042"/>
    </source>
</evidence>
<sequence length="175" mass="20057">MSKRKITLVTKKDKVKKLLIEAERCLILGENPNAEIISRQIVELNPNNSEAYYFLGEALCKQGKFQESVDTLKKANKLLPNHPRIVHLLGWAIFMNGDVELGRKLIKQALENIPDDIQILCDLAVLETRQGNGDLAKEYVLRAFEIDAIHPLVQEVFKTVVHFDKERTRLTRKIN</sequence>
<dbReference type="SMART" id="SM00028">
    <property type="entry name" value="TPR"/>
    <property type="match status" value="3"/>
</dbReference>
<organism evidence="2 3">
    <name type="scientific">Candidatus Daviesbacteria bacterium RIFCSPHIGHO2_02_FULL_39_12</name>
    <dbReference type="NCBI Taxonomy" id="1797770"/>
    <lineage>
        <taxon>Bacteria</taxon>
        <taxon>Candidatus Daviesiibacteriota</taxon>
    </lineage>
</organism>
<dbReference type="InterPro" id="IPR011990">
    <property type="entry name" value="TPR-like_helical_dom_sf"/>
</dbReference>
<name>A0A1F5JCI6_9BACT</name>
<keyword evidence="1" id="KW-0802">TPR repeat</keyword>